<dbReference type="eggNOG" id="KOG0156">
    <property type="taxonomic scope" value="Eukaryota"/>
</dbReference>
<organism evidence="8 9">
    <name type="scientific">Caenorhabditis briggsae</name>
    <dbReference type="NCBI Taxonomy" id="6238"/>
    <lineage>
        <taxon>Eukaryota</taxon>
        <taxon>Metazoa</taxon>
        <taxon>Ecdysozoa</taxon>
        <taxon>Nematoda</taxon>
        <taxon>Chromadorea</taxon>
        <taxon>Rhabditida</taxon>
        <taxon>Rhabditina</taxon>
        <taxon>Rhabditomorpha</taxon>
        <taxon>Rhabditoidea</taxon>
        <taxon>Rhabditidae</taxon>
        <taxon>Peloderinae</taxon>
        <taxon>Caenorhabditis</taxon>
    </lineage>
</organism>
<reference evidence="8 9" key="2">
    <citation type="journal article" date="2011" name="PLoS Genet.">
        <title>Caenorhabditis briggsae recombinant inbred line genotypes reveal inter-strain incompatibility and the evolution of recombination.</title>
        <authorList>
            <person name="Ross J.A."/>
            <person name="Koboldt D.C."/>
            <person name="Staisch J.E."/>
            <person name="Chamberlin H.M."/>
            <person name="Gupta B.P."/>
            <person name="Miller R.D."/>
            <person name="Baird S.E."/>
            <person name="Haag E.S."/>
        </authorList>
    </citation>
    <scope>NUCLEOTIDE SEQUENCE [LARGE SCALE GENOMIC DNA]</scope>
    <source>
        <strain evidence="8 9">AF16</strain>
    </source>
</reference>
<evidence type="ECO:0000313" key="10">
    <source>
        <dbReference type="WormBase" id="CBG22835"/>
    </source>
</evidence>
<dbReference type="InterPro" id="IPR036396">
    <property type="entry name" value="Cyt_P450_sf"/>
</dbReference>
<dbReference type="PROSITE" id="PS00086">
    <property type="entry name" value="CYTOCHROME_P450"/>
    <property type="match status" value="1"/>
</dbReference>
<dbReference type="PANTHER" id="PTHR24300">
    <property type="entry name" value="CYTOCHROME P450 508A4-RELATED"/>
    <property type="match status" value="1"/>
</dbReference>
<dbReference type="GeneID" id="8580285"/>
<feature type="binding site" description="axial binding residue" evidence="5">
    <location>
        <position position="424"/>
    </location>
    <ligand>
        <name>heme</name>
        <dbReference type="ChEBI" id="CHEBI:30413"/>
    </ligand>
    <ligandPart>
        <name>Fe</name>
        <dbReference type="ChEBI" id="CHEBI:18248"/>
    </ligandPart>
</feature>
<protein>
    <submittedName>
        <fullName evidence="8">Protein CBG22835</fullName>
    </submittedName>
</protein>
<dbReference type="AlphaFoldDB" id="A8Y360"/>
<dbReference type="Proteomes" id="UP000008549">
    <property type="component" value="Unassembled WGS sequence"/>
</dbReference>
<dbReference type="InterPro" id="IPR050182">
    <property type="entry name" value="Cytochrome_P450_fam2"/>
</dbReference>
<name>A8Y360_CAEBR</name>
<accession>A8Y360</accession>
<sequence length="482" mass="55211">MTAVAAILDLKSFNLIKTWPELANKTDDEFDEYLAERGLLWRENPCPSCHESRKISKQKNASGAFCKQKFECYKRACRNSRFNCKTGYLKGTFFEGLRGSRKKIFLCSFLYLNGKMVMKELAETLETEEKTVIQWCQWFRDIMAESLYQPAIMIGGVEETVQIDETNIVKRKYNVGRIVRNGWLIGGIQNNTRAVFIEIVDKRDQATCERIIQQYVALGTTVITDCWRGYNGLAALGYDHKTVNHSQNFVDPATGLHTQRVESLWSHLKRRIKPNMDALKLVLHDLWLAGQGTTATSLYVGFLKLVTHPSVILKIQKELLKITQGSRDLTLQDRPNTPYLNATIAEIQRFTSVLNVNFWRINDELISFRGFQVPAGTMMTAQIGALHVNEQLFENPDEFDPERFLRNEKLLQQLIPFGIGKRSCVGEQLARSELYLVLGNLLLRYDIRAHGALPTNMDVFPYSSAKLPDTSGKFEFRKIQKT</sequence>
<evidence type="ECO:0000313" key="8">
    <source>
        <dbReference type="EMBL" id="CAP39329.1"/>
    </source>
</evidence>
<reference evidence="8 9" key="1">
    <citation type="journal article" date="2003" name="PLoS Biol.">
        <title>The genome sequence of Caenorhabditis briggsae: a platform for comparative genomics.</title>
        <authorList>
            <person name="Stein L.D."/>
            <person name="Bao Z."/>
            <person name="Blasiar D."/>
            <person name="Blumenthal T."/>
            <person name="Brent M.R."/>
            <person name="Chen N."/>
            <person name="Chinwalla A."/>
            <person name="Clarke L."/>
            <person name="Clee C."/>
            <person name="Coghlan A."/>
            <person name="Coulson A."/>
            <person name="D'Eustachio P."/>
            <person name="Fitch D.H."/>
            <person name="Fulton L.A."/>
            <person name="Fulton R.E."/>
            <person name="Griffiths-Jones S."/>
            <person name="Harris T.W."/>
            <person name="Hillier L.W."/>
            <person name="Kamath R."/>
            <person name="Kuwabara P.E."/>
            <person name="Mardis E.R."/>
            <person name="Marra M.A."/>
            <person name="Miner T.L."/>
            <person name="Minx P."/>
            <person name="Mullikin J.C."/>
            <person name="Plumb R.W."/>
            <person name="Rogers J."/>
            <person name="Schein J.E."/>
            <person name="Sohrmann M."/>
            <person name="Spieth J."/>
            <person name="Stajich J.E."/>
            <person name="Wei C."/>
            <person name="Willey D."/>
            <person name="Wilson R.K."/>
            <person name="Durbin R."/>
            <person name="Waterston R.H."/>
        </authorList>
    </citation>
    <scope>NUCLEOTIDE SEQUENCE [LARGE SCALE GENOMIC DNA]</scope>
    <source>
        <strain evidence="8 9">AF16</strain>
    </source>
</reference>
<evidence type="ECO:0000256" key="1">
    <source>
        <dbReference type="ARBA" id="ARBA00010617"/>
    </source>
</evidence>
<gene>
    <name evidence="8 10" type="ORF">CBG22835</name>
    <name evidence="8" type="ORF">CBG_22835</name>
</gene>
<dbReference type="InterPro" id="IPR017972">
    <property type="entry name" value="Cyt_P450_CS"/>
</dbReference>
<dbReference type="GO" id="GO:0016712">
    <property type="term" value="F:oxidoreductase activity, acting on paired donors, with incorporation or reduction of molecular oxygen, reduced flavin or flavoprotein as one donor, and incorporation of one atom of oxygen"/>
    <property type="evidence" value="ECO:0000318"/>
    <property type="project" value="GO_Central"/>
</dbReference>
<evidence type="ECO:0000313" key="9">
    <source>
        <dbReference type="Proteomes" id="UP000008549"/>
    </source>
</evidence>
<dbReference type="GO" id="GO:0020037">
    <property type="term" value="F:heme binding"/>
    <property type="evidence" value="ECO:0000318"/>
    <property type="project" value="GO_Central"/>
</dbReference>
<feature type="domain" description="ISXO2-like transposase" evidence="7">
    <location>
        <begin position="153"/>
        <end position="275"/>
    </location>
</feature>
<dbReference type="PANTHER" id="PTHR24300:SF105">
    <property type="entry name" value="CYTOCHROME P450 FAMILY"/>
    <property type="match status" value="1"/>
</dbReference>
<comment type="cofactor">
    <cofactor evidence="5">
        <name>heme</name>
        <dbReference type="ChEBI" id="CHEBI:30413"/>
    </cofactor>
</comment>
<keyword evidence="3 5" id="KW-0408">Iron</keyword>
<dbReference type="KEGG" id="cbr:CBG_22835"/>
<dbReference type="GO" id="GO:0005737">
    <property type="term" value="C:cytoplasm"/>
    <property type="evidence" value="ECO:0000318"/>
    <property type="project" value="GO_Central"/>
</dbReference>
<keyword evidence="4 6" id="KW-0503">Monooxygenase</keyword>
<dbReference type="PRINTS" id="PR00463">
    <property type="entry name" value="EP450I"/>
</dbReference>
<dbReference type="GO" id="GO:0006805">
    <property type="term" value="P:xenobiotic metabolic process"/>
    <property type="evidence" value="ECO:0000318"/>
    <property type="project" value="GO_Central"/>
</dbReference>
<evidence type="ECO:0000256" key="4">
    <source>
        <dbReference type="ARBA" id="ARBA00023033"/>
    </source>
</evidence>
<keyword evidence="6" id="KW-0560">Oxidoreductase</keyword>
<dbReference type="EMBL" id="HE600994">
    <property type="protein sequence ID" value="CAP39329.1"/>
    <property type="molecule type" value="Genomic_DNA"/>
</dbReference>
<keyword evidence="5 6" id="KW-0349">Heme</keyword>
<dbReference type="NCBIfam" id="NF033547">
    <property type="entry name" value="transpos_IS1595"/>
    <property type="match status" value="1"/>
</dbReference>
<dbReference type="CTD" id="8580285"/>
<evidence type="ECO:0000259" key="7">
    <source>
        <dbReference type="SMART" id="SM01126"/>
    </source>
</evidence>
<dbReference type="InParanoid" id="A8Y360"/>
<evidence type="ECO:0000256" key="5">
    <source>
        <dbReference type="PIRSR" id="PIRSR602401-1"/>
    </source>
</evidence>
<dbReference type="SMART" id="SM01126">
    <property type="entry name" value="DDE_Tnp_IS1595"/>
    <property type="match status" value="1"/>
</dbReference>
<dbReference type="FunFam" id="1.10.630.10:FF:000457">
    <property type="entry name" value="Protein CBG01271"/>
    <property type="match status" value="1"/>
</dbReference>
<dbReference type="PRINTS" id="PR00385">
    <property type="entry name" value="P450"/>
</dbReference>
<dbReference type="WormBase" id="CBG22835">
    <property type="protein sequence ID" value="CBP49144"/>
    <property type="gene ID" value="WBGene00041299"/>
</dbReference>
<dbReference type="SUPFAM" id="SSF48264">
    <property type="entry name" value="Cytochrome P450"/>
    <property type="match status" value="1"/>
</dbReference>
<dbReference type="InterPro" id="IPR002401">
    <property type="entry name" value="Cyt_P450_E_grp-I"/>
</dbReference>
<dbReference type="RefSeq" id="XP_002638288.1">
    <property type="nucleotide sequence ID" value="XM_002638242.1"/>
</dbReference>
<keyword evidence="2 5" id="KW-0479">Metal-binding</keyword>
<dbReference type="InterPro" id="IPR024445">
    <property type="entry name" value="Tnp_ISXO2-like"/>
</dbReference>
<dbReference type="GO" id="GO:0005506">
    <property type="term" value="F:iron ion binding"/>
    <property type="evidence" value="ECO:0007669"/>
    <property type="project" value="InterPro"/>
</dbReference>
<comment type="similarity">
    <text evidence="1 6">Belongs to the cytochrome P450 family.</text>
</comment>
<dbReference type="HOGENOM" id="CLU_566498_0_0_1"/>
<keyword evidence="9" id="KW-1185">Reference proteome</keyword>
<dbReference type="STRING" id="6238.A8Y360"/>
<dbReference type="Gene3D" id="1.10.630.10">
    <property type="entry name" value="Cytochrome P450"/>
    <property type="match status" value="1"/>
</dbReference>
<proteinExistence type="inferred from homology"/>
<dbReference type="Pfam" id="PF00067">
    <property type="entry name" value="p450"/>
    <property type="match status" value="1"/>
</dbReference>
<evidence type="ECO:0000256" key="3">
    <source>
        <dbReference type="ARBA" id="ARBA00023004"/>
    </source>
</evidence>
<evidence type="ECO:0000256" key="6">
    <source>
        <dbReference type="RuleBase" id="RU000461"/>
    </source>
</evidence>
<evidence type="ECO:0000256" key="2">
    <source>
        <dbReference type="ARBA" id="ARBA00022723"/>
    </source>
</evidence>
<dbReference type="GO" id="GO:0006082">
    <property type="term" value="P:organic acid metabolic process"/>
    <property type="evidence" value="ECO:0000318"/>
    <property type="project" value="GO_Central"/>
</dbReference>
<dbReference type="InterPro" id="IPR001128">
    <property type="entry name" value="Cyt_P450"/>
</dbReference>